<gene>
    <name evidence="1" type="ORF">EG240_15025</name>
</gene>
<dbReference type="AlphaFoldDB" id="A0A3P3W3L9"/>
<sequence length="134" mass="15373">MLQALKKDDLSGFEIVYGKLAENKDNLVTRKTQYHNYAIAFNRQTSELIILPIDPKLASCGWPIFINNETLKKAETVLFGTAFSFDLKDGDNIMFDTPAQNYKISKILGALEIPIIQEKEVNSFKEFFNKNYKK</sequence>
<name>A0A3P3W3L9_9FLAO</name>
<keyword evidence="2" id="KW-1185">Reference proteome</keyword>
<accession>A0A3P3W3L9</accession>
<dbReference type="EMBL" id="RQVQ01000053">
    <property type="protein sequence ID" value="RRJ87423.1"/>
    <property type="molecule type" value="Genomic_DNA"/>
</dbReference>
<organism evidence="1 2">
    <name type="scientific">Paenimyroides tangerinum</name>
    <dbReference type="NCBI Taxonomy" id="2488728"/>
    <lineage>
        <taxon>Bacteria</taxon>
        <taxon>Pseudomonadati</taxon>
        <taxon>Bacteroidota</taxon>
        <taxon>Flavobacteriia</taxon>
        <taxon>Flavobacteriales</taxon>
        <taxon>Flavobacteriaceae</taxon>
        <taxon>Paenimyroides</taxon>
    </lineage>
</organism>
<reference evidence="1 2" key="1">
    <citation type="submission" date="2018-11" db="EMBL/GenBank/DDBJ databases">
        <title>Flavobacterium sp. nov., YIM 102701-2 draft genome.</title>
        <authorList>
            <person name="Li G."/>
            <person name="Jiang Y."/>
        </authorList>
    </citation>
    <scope>NUCLEOTIDE SEQUENCE [LARGE SCALE GENOMIC DNA]</scope>
    <source>
        <strain evidence="1 2">YIM 102701-2</strain>
    </source>
</reference>
<evidence type="ECO:0000313" key="1">
    <source>
        <dbReference type="EMBL" id="RRJ87423.1"/>
    </source>
</evidence>
<protein>
    <submittedName>
        <fullName evidence="1">Uncharacterized protein</fullName>
    </submittedName>
</protein>
<evidence type="ECO:0000313" key="2">
    <source>
        <dbReference type="Proteomes" id="UP000275719"/>
    </source>
</evidence>
<dbReference type="Proteomes" id="UP000275719">
    <property type="component" value="Unassembled WGS sequence"/>
</dbReference>
<comment type="caution">
    <text evidence="1">The sequence shown here is derived from an EMBL/GenBank/DDBJ whole genome shotgun (WGS) entry which is preliminary data.</text>
</comment>
<proteinExistence type="predicted"/>